<dbReference type="Pfam" id="PF00440">
    <property type="entry name" value="TetR_N"/>
    <property type="match status" value="1"/>
</dbReference>
<organism evidence="5 6">
    <name type="scientific">Prosthecobacter dejongeii</name>
    <dbReference type="NCBI Taxonomy" id="48465"/>
    <lineage>
        <taxon>Bacteria</taxon>
        <taxon>Pseudomonadati</taxon>
        <taxon>Verrucomicrobiota</taxon>
        <taxon>Verrucomicrobiia</taxon>
        <taxon>Verrucomicrobiales</taxon>
        <taxon>Verrucomicrobiaceae</taxon>
        <taxon>Prosthecobacter</taxon>
    </lineage>
</organism>
<protein>
    <submittedName>
        <fullName evidence="5">AcrR family transcriptional regulator</fullName>
    </submittedName>
</protein>
<dbReference type="Gene3D" id="1.10.10.60">
    <property type="entry name" value="Homeodomain-like"/>
    <property type="match status" value="1"/>
</dbReference>
<dbReference type="PROSITE" id="PS01081">
    <property type="entry name" value="HTH_TETR_1"/>
    <property type="match status" value="1"/>
</dbReference>
<proteinExistence type="predicted"/>
<dbReference type="SUPFAM" id="SSF46689">
    <property type="entry name" value="Homeodomain-like"/>
    <property type="match status" value="1"/>
</dbReference>
<dbReference type="InterPro" id="IPR050109">
    <property type="entry name" value="HTH-type_TetR-like_transc_reg"/>
</dbReference>
<dbReference type="Gene3D" id="1.10.357.10">
    <property type="entry name" value="Tetracycline Repressor, domain 2"/>
    <property type="match status" value="1"/>
</dbReference>
<dbReference type="PRINTS" id="PR00455">
    <property type="entry name" value="HTHTETR"/>
</dbReference>
<feature type="DNA-binding region" description="H-T-H motif" evidence="2">
    <location>
        <begin position="43"/>
        <end position="62"/>
    </location>
</feature>
<dbReference type="PANTHER" id="PTHR30055">
    <property type="entry name" value="HTH-TYPE TRANSCRIPTIONAL REGULATOR RUTR"/>
    <property type="match status" value="1"/>
</dbReference>
<dbReference type="InterPro" id="IPR015292">
    <property type="entry name" value="Tscrpt_reg_YbiH_C"/>
</dbReference>
<name>A0A7W7YPZ4_9BACT</name>
<dbReference type="PROSITE" id="PS50977">
    <property type="entry name" value="HTH_TETR_2"/>
    <property type="match status" value="1"/>
</dbReference>
<evidence type="ECO:0000259" key="4">
    <source>
        <dbReference type="PROSITE" id="PS50977"/>
    </source>
</evidence>
<dbReference type="GO" id="GO:0003700">
    <property type="term" value="F:DNA-binding transcription factor activity"/>
    <property type="evidence" value="ECO:0007669"/>
    <property type="project" value="TreeGrafter"/>
</dbReference>
<evidence type="ECO:0000256" key="1">
    <source>
        <dbReference type="ARBA" id="ARBA00023125"/>
    </source>
</evidence>
<dbReference type="GO" id="GO:0000976">
    <property type="term" value="F:transcription cis-regulatory region binding"/>
    <property type="evidence" value="ECO:0007669"/>
    <property type="project" value="TreeGrafter"/>
</dbReference>
<accession>A0A7W7YPZ4</accession>
<dbReference type="RefSeq" id="WP_184212740.1">
    <property type="nucleotide sequence ID" value="NZ_JACHIF010000012.1"/>
</dbReference>
<comment type="caution">
    <text evidence="5">The sequence shown here is derived from an EMBL/GenBank/DDBJ whole genome shotgun (WGS) entry which is preliminary data.</text>
</comment>
<feature type="region of interest" description="Disordered" evidence="3">
    <location>
        <begin position="221"/>
        <end position="250"/>
    </location>
</feature>
<evidence type="ECO:0000256" key="3">
    <source>
        <dbReference type="SAM" id="MobiDB-lite"/>
    </source>
</evidence>
<dbReference type="PANTHER" id="PTHR30055:SF226">
    <property type="entry name" value="HTH-TYPE TRANSCRIPTIONAL REGULATOR PKSA"/>
    <property type="match status" value="1"/>
</dbReference>
<evidence type="ECO:0000313" key="6">
    <source>
        <dbReference type="Proteomes" id="UP000534294"/>
    </source>
</evidence>
<dbReference type="EMBL" id="JACHIF010000012">
    <property type="protein sequence ID" value="MBB5040195.1"/>
    <property type="molecule type" value="Genomic_DNA"/>
</dbReference>
<dbReference type="AlphaFoldDB" id="A0A7W7YPZ4"/>
<dbReference type="Pfam" id="PF09209">
    <property type="entry name" value="CecR_C"/>
    <property type="match status" value="1"/>
</dbReference>
<dbReference type="SUPFAM" id="SSF48498">
    <property type="entry name" value="Tetracyclin repressor-like, C-terminal domain"/>
    <property type="match status" value="1"/>
</dbReference>
<dbReference type="InterPro" id="IPR009057">
    <property type="entry name" value="Homeodomain-like_sf"/>
</dbReference>
<gene>
    <name evidence="5" type="ORF">HNQ64_004476</name>
</gene>
<dbReference type="InterPro" id="IPR036271">
    <property type="entry name" value="Tet_transcr_reg_TetR-rel_C_sf"/>
</dbReference>
<dbReference type="Proteomes" id="UP000534294">
    <property type="component" value="Unassembled WGS sequence"/>
</dbReference>
<feature type="region of interest" description="Disordered" evidence="3">
    <location>
        <begin position="1"/>
        <end position="21"/>
    </location>
</feature>
<dbReference type="InterPro" id="IPR023772">
    <property type="entry name" value="DNA-bd_HTH_TetR-type_CS"/>
</dbReference>
<evidence type="ECO:0000313" key="5">
    <source>
        <dbReference type="EMBL" id="MBB5040195.1"/>
    </source>
</evidence>
<keyword evidence="1 2" id="KW-0238">DNA-binding</keyword>
<reference evidence="5 6" key="1">
    <citation type="submission" date="2020-08" db="EMBL/GenBank/DDBJ databases">
        <title>Genomic Encyclopedia of Type Strains, Phase IV (KMG-IV): sequencing the most valuable type-strain genomes for metagenomic binning, comparative biology and taxonomic classification.</title>
        <authorList>
            <person name="Goeker M."/>
        </authorList>
    </citation>
    <scope>NUCLEOTIDE SEQUENCE [LARGE SCALE GENOMIC DNA]</scope>
    <source>
        <strain evidence="5 6">DSM 12251</strain>
    </source>
</reference>
<feature type="domain" description="HTH tetR-type" evidence="4">
    <location>
        <begin position="20"/>
        <end position="80"/>
    </location>
</feature>
<keyword evidence="6" id="KW-1185">Reference proteome</keyword>
<dbReference type="InterPro" id="IPR001647">
    <property type="entry name" value="HTH_TetR"/>
</dbReference>
<sequence length="250" mass="27215">MPKSRQTPPPSAAARERDPDARKERIMAAAGEVFARTGFADGSVREISQIAQVNVASINYYFGSKEGLYREVLLAAHAHALEQQVLPELSKNPELALREWIHFCLRFVLMKRKAHPVLGRLMAHEMHQPTAALGELVRLVIKPRFADLIGLVTAVADPSRTQSDCEMAAHQIIAMCVHFDHSREVVGLLGFPAPETEADFARLADSIADMALYGLTGSKSKTLATANPASGKSASLKTRTPLSKKTPPTA</sequence>
<evidence type="ECO:0000256" key="2">
    <source>
        <dbReference type="PROSITE-ProRule" id="PRU00335"/>
    </source>
</evidence>